<dbReference type="PANTHER" id="PTHR30168:SF0">
    <property type="entry name" value="INNER MEMBRANE PROTEIN"/>
    <property type="match status" value="1"/>
</dbReference>
<feature type="chain" id="PRO_5038555454" evidence="5">
    <location>
        <begin position="22"/>
        <end position="481"/>
    </location>
</feature>
<dbReference type="GO" id="GO:0004177">
    <property type="term" value="F:aminopeptidase activity"/>
    <property type="evidence" value="ECO:0007669"/>
    <property type="project" value="UniProtKB-KW"/>
</dbReference>
<sequence>MGKNWGRGALLALAAVLTLSACSGKGEGPGADENKTSEGNVAGLPVTHFESGLKDDAPAPNLNVKNATDSVEDKIAIASIADVSDYWTQEMPVHFGQQFEPVKQLQSYDPTTDREEVCGASLKEAAMNAFFCPPEDLVAWDRKQLLPLLNEEFGPMAIVTVLGHEFGHAVQYRLAEKAGMTKNTSTLVKEQQADCFTGGYFRWMAEEKSKYFRVSTSEGINQVLASLYMIRDQAGQSAKDKSAHGTAFDRTFAFQLGFEKGAKECAGINQQNVDARITERPFDKQDKGEGDTKIDMKAIGHLQESLDKAFGNAGAQPPKIVDEGGSCPGGPATPPASYCPDTNTVSIDLQGLNAIGRTGDRKAEFEGEDPGGLGDFAAFAEVASRYTQGIQKGVGASIDNANAGLRTSCLVGAWAAESNKPGANLRLSSGDLDEAIAELLQPKSVIAADVNGKQVENGFERVESLRRGYLEGSGVCTQNYG</sequence>
<keyword evidence="6" id="KW-0031">Aminopeptidase</keyword>
<gene>
    <name evidence="6" type="ORF">A4R43_20470</name>
</gene>
<comment type="subcellular location">
    <subcellularLocation>
        <location evidence="1">Membrane</location>
        <topology evidence="1">Single-pass membrane protein</topology>
    </subcellularLocation>
</comment>
<evidence type="ECO:0000256" key="3">
    <source>
        <dbReference type="ARBA" id="ARBA00022989"/>
    </source>
</evidence>
<dbReference type="AlphaFoldDB" id="A0A344L961"/>
<feature type="signal peptide" evidence="5">
    <location>
        <begin position="1"/>
        <end position="21"/>
    </location>
</feature>
<evidence type="ECO:0000256" key="4">
    <source>
        <dbReference type="ARBA" id="ARBA00023136"/>
    </source>
</evidence>
<name>A0A344L961_9PSEU</name>
<dbReference type="PANTHER" id="PTHR30168">
    <property type="entry name" value="PUTATIVE MEMBRANE PROTEIN YPFJ"/>
    <property type="match status" value="1"/>
</dbReference>
<keyword evidence="3" id="KW-1133">Transmembrane helix</keyword>
<reference evidence="6 7" key="1">
    <citation type="submission" date="2016-04" db="EMBL/GenBank/DDBJ databases">
        <title>Complete genome sequence and analysis of deep-sea sediment isolate, Amycolatopsis sp. WP1.</title>
        <authorList>
            <person name="Wang H."/>
            <person name="Chen S."/>
            <person name="Wu Q."/>
        </authorList>
    </citation>
    <scope>NUCLEOTIDE SEQUENCE [LARGE SCALE GENOMIC DNA]</scope>
    <source>
        <strain evidence="6 7">WP1</strain>
    </source>
</reference>
<keyword evidence="6" id="KW-0378">Hydrolase</keyword>
<evidence type="ECO:0000256" key="5">
    <source>
        <dbReference type="SAM" id="SignalP"/>
    </source>
</evidence>
<dbReference type="Proteomes" id="UP000250434">
    <property type="component" value="Chromosome"/>
</dbReference>
<dbReference type="Pfam" id="PF04228">
    <property type="entry name" value="Zn_peptidase"/>
    <property type="match status" value="1"/>
</dbReference>
<evidence type="ECO:0000313" key="6">
    <source>
        <dbReference type="EMBL" id="AXB44585.1"/>
    </source>
</evidence>
<keyword evidence="7" id="KW-1185">Reference proteome</keyword>
<keyword evidence="4" id="KW-0472">Membrane</keyword>
<dbReference type="PROSITE" id="PS51257">
    <property type="entry name" value="PROKAR_LIPOPROTEIN"/>
    <property type="match status" value="1"/>
</dbReference>
<dbReference type="InterPro" id="IPR007343">
    <property type="entry name" value="Uncharacterised_pept_Zn_put"/>
</dbReference>
<dbReference type="EMBL" id="CP015163">
    <property type="protein sequence ID" value="AXB44585.1"/>
    <property type="molecule type" value="Genomic_DNA"/>
</dbReference>
<dbReference type="OrthoDB" id="5168289at2"/>
<keyword evidence="2" id="KW-0812">Transmembrane</keyword>
<organism evidence="6 7">
    <name type="scientific">Amycolatopsis albispora</name>
    <dbReference type="NCBI Taxonomy" id="1804986"/>
    <lineage>
        <taxon>Bacteria</taxon>
        <taxon>Bacillati</taxon>
        <taxon>Actinomycetota</taxon>
        <taxon>Actinomycetes</taxon>
        <taxon>Pseudonocardiales</taxon>
        <taxon>Pseudonocardiaceae</taxon>
        <taxon>Amycolatopsis</taxon>
    </lineage>
</organism>
<dbReference type="KEGG" id="aab:A4R43_20470"/>
<dbReference type="SUPFAM" id="SSF55486">
    <property type="entry name" value="Metalloproteases ('zincins'), catalytic domain"/>
    <property type="match status" value="1"/>
</dbReference>
<keyword evidence="5" id="KW-0732">Signal</keyword>
<dbReference type="GO" id="GO:0016020">
    <property type="term" value="C:membrane"/>
    <property type="evidence" value="ECO:0007669"/>
    <property type="project" value="UniProtKB-SubCell"/>
</dbReference>
<evidence type="ECO:0000256" key="1">
    <source>
        <dbReference type="ARBA" id="ARBA00004167"/>
    </source>
</evidence>
<proteinExistence type="predicted"/>
<evidence type="ECO:0000313" key="7">
    <source>
        <dbReference type="Proteomes" id="UP000250434"/>
    </source>
</evidence>
<accession>A0A344L961</accession>
<dbReference type="RefSeq" id="WP_113693838.1">
    <property type="nucleotide sequence ID" value="NZ_CP015163.1"/>
</dbReference>
<evidence type="ECO:0000256" key="2">
    <source>
        <dbReference type="ARBA" id="ARBA00022692"/>
    </source>
</evidence>
<protein>
    <submittedName>
        <fullName evidence="6">Aminopeptidase</fullName>
    </submittedName>
</protein>
<keyword evidence="6" id="KW-0645">Protease</keyword>